<feature type="signal peptide" evidence="5">
    <location>
        <begin position="1"/>
        <end position="22"/>
    </location>
</feature>
<name>A0ABM0MRI0_SACKO</name>
<feature type="region of interest" description="Disordered" evidence="4">
    <location>
        <begin position="47"/>
        <end position="69"/>
    </location>
</feature>
<dbReference type="GeneID" id="102808471"/>
<protein>
    <submittedName>
        <fullName evidence="7">Uncharacterized protein LOC102808471</fullName>
    </submittedName>
</protein>
<proteinExistence type="predicted"/>
<evidence type="ECO:0000256" key="2">
    <source>
        <dbReference type="ARBA" id="ARBA00023253"/>
    </source>
</evidence>
<evidence type="ECO:0000313" key="6">
    <source>
        <dbReference type="Proteomes" id="UP000694865"/>
    </source>
</evidence>
<dbReference type="PANTHER" id="PTHR13398:SF0">
    <property type="entry name" value="GDP-FUCOSE PROTEIN O-FUCOSYLTRANSFERASE 2"/>
    <property type="match status" value="1"/>
</dbReference>
<dbReference type="InterPro" id="IPR045130">
    <property type="entry name" value="OFUT2-like"/>
</dbReference>
<evidence type="ECO:0000313" key="7">
    <source>
        <dbReference type="RefSeq" id="XP_006822621.1"/>
    </source>
</evidence>
<evidence type="ECO:0000256" key="5">
    <source>
        <dbReference type="SAM" id="SignalP"/>
    </source>
</evidence>
<dbReference type="RefSeq" id="XP_006822621.1">
    <property type="nucleotide sequence ID" value="XM_006822558.1"/>
</dbReference>
<evidence type="ECO:0000256" key="1">
    <source>
        <dbReference type="ARBA" id="ARBA00022679"/>
    </source>
</evidence>
<reference evidence="7" key="1">
    <citation type="submission" date="2025-08" db="UniProtKB">
        <authorList>
            <consortium name="RefSeq"/>
        </authorList>
    </citation>
    <scope>IDENTIFICATION</scope>
    <source>
        <tissue evidence="7">Testes</tissue>
    </source>
</reference>
<feature type="chain" id="PRO_5046730983" evidence="5">
    <location>
        <begin position="23"/>
        <end position="476"/>
    </location>
</feature>
<keyword evidence="2" id="KW-0294">Fucose metabolism</keyword>
<sequence>MNIRQFVFLLVFVVLTTLLLNAYFELRGNTEPVKDPAIQSKETLTKARVISSNPTHDQPPIPKVDVNDENPQGIRERKQLPMLSMIVILGFQYSNAFKQMQNQTLISKKEEKANNSQIIRESEQSSSKTTGSTLNLDHRYMIPVHLDGNGPNCQYQALRAGMKYALIKNLTLSEIFFFNHWTAGNEFSGRKFVNETFDMKIIKELVDLISVEEFRHLCNGAVGVVIFPGRCLNLNETYKRVSVEFTAEYGIKLPTMDGKLTHIGNELAIVEPSQNSQCIGLFEPDRGCQVRVSNEITRTVDKHLTRTKEIRTLADQITKHICNGGPYIAMHFRNKSGEHFAHPGSRYHTSTLAKMRQEVAVLCEDVKKFMLLKKIECIYVSFPNFSSAISKMLKDANVDNIITRDDITSTSYPIKIRDKIRLDNYHVSLLETEICVRSTVFFSSTESALTRMVTYARDTKPDNNLTIPLYEIKNWV</sequence>
<evidence type="ECO:0000256" key="3">
    <source>
        <dbReference type="ARBA" id="ARBA00023277"/>
    </source>
</evidence>
<evidence type="ECO:0000256" key="4">
    <source>
        <dbReference type="SAM" id="MobiDB-lite"/>
    </source>
</evidence>
<keyword evidence="5" id="KW-0732">Signal</keyword>
<dbReference type="PANTHER" id="PTHR13398">
    <property type="entry name" value="GDP-FUCOSE PROTEIN O-FUCOSYLTRANSFERASE 2"/>
    <property type="match status" value="1"/>
</dbReference>
<organism evidence="6 7">
    <name type="scientific">Saccoglossus kowalevskii</name>
    <name type="common">Acorn worm</name>
    <dbReference type="NCBI Taxonomy" id="10224"/>
    <lineage>
        <taxon>Eukaryota</taxon>
        <taxon>Metazoa</taxon>
        <taxon>Hemichordata</taxon>
        <taxon>Enteropneusta</taxon>
        <taxon>Harrimaniidae</taxon>
        <taxon>Saccoglossus</taxon>
    </lineage>
</organism>
<keyword evidence="3" id="KW-0119">Carbohydrate metabolism</keyword>
<accession>A0ABM0MRI0</accession>
<dbReference type="CDD" id="cd11296">
    <property type="entry name" value="O-FucT_like"/>
    <property type="match status" value="1"/>
</dbReference>
<gene>
    <name evidence="7" type="primary">LOC102808471</name>
</gene>
<dbReference type="Gene3D" id="3.40.50.11350">
    <property type="match status" value="1"/>
</dbReference>
<keyword evidence="6" id="KW-1185">Reference proteome</keyword>
<dbReference type="Proteomes" id="UP000694865">
    <property type="component" value="Unplaced"/>
</dbReference>
<keyword evidence="1" id="KW-0808">Transferase</keyword>